<dbReference type="Gene3D" id="1.10.357.10">
    <property type="entry name" value="Tetracycline Repressor, domain 2"/>
    <property type="match status" value="1"/>
</dbReference>
<dbReference type="EMBL" id="CP013002">
    <property type="protein sequence ID" value="ALL15108.1"/>
    <property type="molecule type" value="Genomic_DNA"/>
</dbReference>
<keyword evidence="1 2" id="KW-0238">DNA-binding</keyword>
<dbReference type="SUPFAM" id="SSF48498">
    <property type="entry name" value="Tetracyclin repressor-like, C-terminal domain"/>
    <property type="match status" value="1"/>
</dbReference>
<dbReference type="InterPro" id="IPR050109">
    <property type="entry name" value="HTH-type_TetR-like_transc_reg"/>
</dbReference>
<dbReference type="Pfam" id="PF14246">
    <property type="entry name" value="TetR_C_7"/>
    <property type="match status" value="1"/>
</dbReference>
<feature type="domain" description="HTH tetR-type" evidence="3">
    <location>
        <begin position="10"/>
        <end position="69"/>
    </location>
</feature>
<gene>
    <name evidence="4" type="ORF">AQ619_18035</name>
</gene>
<dbReference type="PANTHER" id="PTHR30055:SF146">
    <property type="entry name" value="HTH-TYPE TRANSCRIPTIONAL DUAL REGULATOR CECR"/>
    <property type="match status" value="1"/>
</dbReference>
<organism evidence="4 5">
    <name type="scientific">Caulobacter henricii</name>
    <dbReference type="NCBI Taxonomy" id="69395"/>
    <lineage>
        <taxon>Bacteria</taxon>
        <taxon>Pseudomonadati</taxon>
        <taxon>Pseudomonadota</taxon>
        <taxon>Alphaproteobacteria</taxon>
        <taxon>Caulobacterales</taxon>
        <taxon>Caulobacteraceae</taxon>
        <taxon>Caulobacter</taxon>
    </lineage>
</organism>
<evidence type="ECO:0000256" key="2">
    <source>
        <dbReference type="PROSITE-ProRule" id="PRU00335"/>
    </source>
</evidence>
<dbReference type="Proteomes" id="UP000056905">
    <property type="component" value="Chromosome"/>
</dbReference>
<dbReference type="Pfam" id="PF00440">
    <property type="entry name" value="TetR_N"/>
    <property type="match status" value="1"/>
</dbReference>
<dbReference type="PANTHER" id="PTHR30055">
    <property type="entry name" value="HTH-TYPE TRANSCRIPTIONAL REGULATOR RUTR"/>
    <property type="match status" value="1"/>
</dbReference>
<dbReference type="KEGG" id="chq:AQ619_18035"/>
<evidence type="ECO:0000256" key="1">
    <source>
        <dbReference type="ARBA" id="ARBA00023125"/>
    </source>
</evidence>
<dbReference type="RefSeq" id="WP_062151010.1">
    <property type="nucleotide sequence ID" value="NZ_CP013002.1"/>
</dbReference>
<reference evidence="4 5" key="1">
    <citation type="submission" date="2015-10" db="EMBL/GenBank/DDBJ databases">
        <title>Conservation of the essential genome among Caulobacter and Brevundimonas species.</title>
        <authorList>
            <person name="Scott D."/>
            <person name="Ely B."/>
        </authorList>
    </citation>
    <scope>NUCLEOTIDE SEQUENCE [LARGE SCALE GENOMIC DNA]</scope>
    <source>
        <strain evidence="4 5">CB4</strain>
    </source>
</reference>
<proteinExistence type="predicted"/>
<dbReference type="PROSITE" id="PS50977">
    <property type="entry name" value="HTH_TETR_2"/>
    <property type="match status" value="1"/>
</dbReference>
<evidence type="ECO:0000313" key="5">
    <source>
        <dbReference type="Proteomes" id="UP000056905"/>
    </source>
</evidence>
<dbReference type="OrthoDB" id="5292901at2"/>
<keyword evidence="5" id="KW-1185">Reference proteome</keyword>
<dbReference type="Gene3D" id="1.10.10.60">
    <property type="entry name" value="Homeodomain-like"/>
    <property type="match status" value="1"/>
</dbReference>
<protein>
    <submittedName>
        <fullName evidence="4">TetR family transcriptional regulator</fullName>
    </submittedName>
</protein>
<dbReference type="InterPro" id="IPR001647">
    <property type="entry name" value="HTH_TetR"/>
</dbReference>
<dbReference type="InterPro" id="IPR039536">
    <property type="entry name" value="TetR_C_Proteobacteria"/>
</dbReference>
<evidence type="ECO:0000259" key="3">
    <source>
        <dbReference type="PROSITE" id="PS50977"/>
    </source>
</evidence>
<dbReference type="InterPro" id="IPR036271">
    <property type="entry name" value="Tet_transcr_reg_TetR-rel_C_sf"/>
</dbReference>
<name>A0A0P0P460_9CAUL</name>
<dbReference type="STRING" id="69395.AQ619_18035"/>
<dbReference type="PRINTS" id="PR00455">
    <property type="entry name" value="HTHTETR"/>
</dbReference>
<accession>A0A0P0P460</accession>
<feature type="DNA-binding region" description="H-T-H motif" evidence="2">
    <location>
        <begin position="32"/>
        <end position="51"/>
    </location>
</feature>
<dbReference type="AlphaFoldDB" id="A0A0P0P460"/>
<dbReference type="GO" id="GO:0003700">
    <property type="term" value="F:DNA-binding transcription factor activity"/>
    <property type="evidence" value="ECO:0007669"/>
    <property type="project" value="TreeGrafter"/>
</dbReference>
<dbReference type="GO" id="GO:0000976">
    <property type="term" value="F:transcription cis-regulatory region binding"/>
    <property type="evidence" value="ECO:0007669"/>
    <property type="project" value="TreeGrafter"/>
</dbReference>
<sequence length="202" mass="22040">MPRIPGQIDVAKTEAILDAAIEVIGQRGLSAPMEAIARHAGVSKQTVYNHYGCKAELVRALMARRVELITAPLRMPGAEENPQAALEAYARSILETVNGASSYSVMRVVIQGAGEMPEVAHEVFEAGPRHARRQLAAFLETETRLGRLQVEDFDQAAEFFSGMVLGHAQLRALLCLPADKTQAQFDDLAREAAKRFLKAYGP</sequence>
<evidence type="ECO:0000313" key="4">
    <source>
        <dbReference type="EMBL" id="ALL15108.1"/>
    </source>
</evidence>
<dbReference type="InterPro" id="IPR009057">
    <property type="entry name" value="Homeodomain-like_sf"/>
</dbReference>
<dbReference type="SUPFAM" id="SSF46689">
    <property type="entry name" value="Homeodomain-like"/>
    <property type="match status" value="1"/>
</dbReference>